<dbReference type="CDD" id="cd05402">
    <property type="entry name" value="NT_PAP_TUTase"/>
    <property type="match status" value="1"/>
</dbReference>
<dbReference type="Proteomes" id="UP000244855">
    <property type="component" value="Unassembled WGS sequence"/>
</dbReference>
<evidence type="ECO:0000259" key="2">
    <source>
        <dbReference type="Pfam" id="PF22600"/>
    </source>
</evidence>
<dbReference type="SUPFAM" id="SSF81631">
    <property type="entry name" value="PAP/OAS1 substrate-binding domain"/>
    <property type="match status" value="1"/>
</dbReference>
<dbReference type="GO" id="GO:1990817">
    <property type="term" value="F:poly(A) RNA polymerase activity"/>
    <property type="evidence" value="ECO:0007669"/>
    <property type="project" value="InterPro"/>
</dbReference>
<dbReference type="STRING" id="97972.A0A2V1DLK4"/>
<dbReference type="GO" id="GO:0003729">
    <property type="term" value="F:mRNA binding"/>
    <property type="evidence" value="ECO:0007669"/>
    <property type="project" value="TreeGrafter"/>
</dbReference>
<dbReference type="OrthoDB" id="273917at2759"/>
<feature type="compositionally biased region" description="Basic and acidic residues" evidence="1">
    <location>
        <begin position="77"/>
        <end position="95"/>
    </location>
</feature>
<dbReference type="GO" id="GO:0010605">
    <property type="term" value="P:negative regulation of macromolecule metabolic process"/>
    <property type="evidence" value="ECO:0007669"/>
    <property type="project" value="UniProtKB-ARBA"/>
</dbReference>
<keyword evidence="4" id="KW-1185">Reference proteome</keyword>
<dbReference type="PANTHER" id="PTHR23092">
    <property type="entry name" value="POLY(A) RNA POLYMERASE"/>
    <property type="match status" value="1"/>
</dbReference>
<dbReference type="GO" id="GO:0005730">
    <property type="term" value="C:nucleolus"/>
    <property type="evidence" value="ECO:0007669"/>
    <property type="project" value="TreeGrafter"/>
</dbReference>
<evidence type="ECO:0000313" key="3">
    <source>
        <dbReference type="EMBL" id="PVH99062.1"/>
    </source>
</evidence>
<dbReference type="Gene3D" id="1.10.1410.10">
    <property type="match status" value="1"/>
</dbReference>
<evidence type="ECO:0000313" key="4">
    <source>
        <dbReference type="Proteomes" id="UP000244855"/>
    </source>
</evidence>
<proteinExistence type="predicted"/>
<dbReference type="Gene3D" id="3.30.460.10">
    <property type="entry name" value="Beta Polymerase, domain 2"/>
    <property type="match status" value="1"/>
</dbReference>
<dbReference type="InterPro" id="IPR043519">
    <property type="entry name" value="NT_sf"/>
</dbReference>
<dbReference type="GO" id="GO:0043634">
    <property type="term" value="P:polyadenylation-dependent ncRNA catabolic process"/>
    <property type="evidence" value="ECO:0007669"/>
    <property type="project" value="TreeGrafter"/>
</dbReference>
<name>A0A2V1DLK4_9PLEO</name>
<protein>
    <recommendedName>
        <fullName evidence="2">Poly(A) RNA polymerase mitochondrial-like central palm domain-containing protein</fullName>
    </recommendedName>
</protein>
<dbReference type="InterPro" id="IPR045862">
    <property type="entry name" value="Trf4-like"/>
</dbReference>
<sequence>MFEATDPRLNRQPLMKPHLVCRSHKRFNPAIALLTHFILPCHQLYRQRFLSTASETAAGPAPQDDTVPHPPVKNHASSRETRDGNLVREKKPTVDRPRANVTESLKIKYRRPGPPADDALALALRALDKSQDYEGIHIRPVRATAAKDRKMPWCVGLDKVPYGRERLSLEIAQFYDYAKPERREAIARKSVVQQIRAHICKSIVDCELEVFGSEQTGLALPLSDIDLRLVRHKDIKASESNLPPEPLERDHLRGVLYNILRNGLRDHKSYIDPHIRNARYPLVHLIDRKTGLEVQIVCSNGTSKSTDMMQAYMEEFVHLRPVFFLVKTILYTRGLTEVHRGGMGSYTIFMMIVAALKHTKPEPTHVNDAAGTLMTFLNFWSEVDLTQGISIEPPVLFNKADVPVMTDETRAKIQVSFTPPLGFQLILMLIVVWQTEATSAVDALPTGPCRRNQQLGT</sequence>
<dbReference type="InterPro" id="IPR054708">
    <property type="entry name" value="MTPAP-like_central"/>
</dbReference>
<reference evidence="3 4" key="1">
    <citation type="journal article" date="2018" name="Sci. Rep.">
        <title>Comparative genomics provides insights into the lifestyle and reveals functional heterogeneity of dark septate endophytic fungi.</title>
        <authorList>
            <person name="Knapp D.G."/>
            <person name="Nemeth J.B."/>
            <person name="Barry K."/>
            <person name="Hainaut M."/>
            <person name="Henrissat B."/>
            <person name="Johnson J."/>
            <person name="Kuo A."/>
            <person name="Lim J.H.P."/>
            <person name="Lipzen A."/>
            <person name="Nolan M."/>
            <person name="Ohm R.A."/>
            <person name="Tamas L."/>
            <person name="Grigoriev I.V."/>
            <person name="Spatafora J.W."/>
            <person name="Nagy L.G."/>
            <person name="Kovacs G.M."/>
        </authorList>
    </citation>
    <scope>NUCLEOTIDE SEQUENCE [LARGE SCALE GENOMIC DNA]</scope>
    <source>
        <strain evidence="3 4">DSE2036</strain>
    </source>
</reference>
<dbReference type="Pfam" id="PF22600">
    <property type="entry name" value="MTPAP-like_central"/>
    <property type="match status" value="1"/>
</dbReference>
<feature type="domain" description="Poly(A) RNA polymerase mitochondrial-like central palm" evidence="2">
    <location>
        <begin position="167"/>
        <end position="313"/>
    </location>
</feature>
<dbReference type="EMBL" id="KZ805400">
    <property type="protein sequence ID" value="PVH99062.1"/>
    <property type="molecule type" value="Genomic_DNA"/>
</dbReference>
<dbReference type="PANTHER" id="PTHR23092:SF15">
    <property type="entry name" value="INACTIVE NON-CANONICAL POLY(A) RNA POLYMERASE PROTEIN TRF4-2-RELATED"/>
    <property type="match status" value="1"/>
</dbReference>
<gene>
    <name evidence="3" type="ORF">DM02DRAFT_595036</name>
</gene>
<dbReference type="GO" id="GO:0031123">
    <property type="term" value="P:RNA 3'-end processing"/>
    <property type="evidence" value="ECO:0007669"/>
    <property type="project" value="TreeGrafter"/>
</dbReference>
<accession>A0A2V1DLK4</accession>
<dbReference type="GO" id="GO:0031499">
    <property type="term" value="C:TRAMP complex"/>
    <property type="evidence" value="ECO:0007669"/>
    <property type="project" value="TreeGrafter"/>
</dbReference>
<dbReference type="AlphaFoldDB" id="A0A2V1DLK4"/>
<dbReference type="SUPFAM" id="SSF81301">
    <property type="entry name" value="Nucleotidyltransferase"/>
    <property type="match status" value="1"/>
</dbReference>
<evidence type="ECO:0000256" key="1">
    <source>
        <dbReference type="SAM" id="MobiDB-lite"/>
    </source>
</evidence>
<organism evidence="3 4">
    <name type="scientific">Periconia macrospinosa</name>
    <dbReference type="NCBI Taxonomy" id="97972"/>
    <lineage>
        <taxon>Eukaryota</taxon>
        <taxon>Fungi</taxon>
        <taxon>Dikarya</taxon>
        <taxon>Ascomycota</taxon>
        <taxon>Pezizomycotina</taxon>
        <taxon>Dothideomycetes</taxon>
        <taxon>Pleosporomycetidae</taxon>
        <taxon>Pleosporales</taxon>
        <taxon>Massarineae</taxon>
        <taxon>Periconiaceae</taxon>
        <taxon>Periconia</taxon>
    </lineage>
</organism>
<feature type="region of interest" description="Disordered" evidence="1">
    <location>
        <begin position="55"/>
        <end position="95"/>
    </location>
</feature>